<organism evidence="4 5">
    <name type="scientific">Paraphaeosphaeria minitans</name>
    <dbReference type="NCBI Taxonomy" id="565426"/>
    <lineage>
        <taxon>Eukaryota</taxon>
        <taxon>Fungi</taxon>
        <taxon>Dikarya</taxon>
        <taxon>Ascomycota</taxon>
        <taxon>Pezizomycotina</taxon>
        <taxon>Dothideomycetes</taxon>
        <taxon>Pleosporomycetidae</taxon>
        <taxon>Pleosporales</taxon>
        <taxon>Massarineae</taxon>
        <taxon>Didymosphaeriaceae</taxon>
        <taxon>Paraphaeosphaeria</taxon>
    </lineage>
</organism>
<dbReference type="InterPro" id="IPR001199">
    <property type="entry name" value="Cyt_B5-like_heme/steroid-bd"/>
</dbReference>
<protein>
    <submittedName>
        <fullName evidence="4">Membrane steroid-binding protein 1</fullName>
    </submittedName>
</protein>
<feature type="compositionally biased region" description="Basic and acidic residues" evidence="2">
    <location>
        <begin position="176"/>
        <end position="188"/>
    </location>
</feature>
<dbReference type="Pfam" id="PF00173">
    <property type="entry name" value="Cyt-b5"/>
    <property type="match status" value="1"/>
</dbReference>
<comment type="caution">
    <text evidence="4">The sequence shown here is derived from an EMBL/GenBank/DDBJ whole genome shotgun (WGS) entry which is preliminary data.</text>
</comment>
<dbReference type="InterPro" id="IPR050577">
    <property type="entry name" value="MAPR/NEUFC/NENF-like"/>
</dbReference>
<keyword evidence="5" id="KW-1185">Reference proteome</keyword>
<dbReference type="PANTHER" id="PTHR10281">
    <property type="entry name" value="MEMBRANE-ASSOCIATED PROGESTERONE RECEPTOR COMPONENT-RELATED"/>
    <property type="match status" value="1"/>
</dbReference>
<dbReference type="GO" id="GO:0016020">
    <property type="term" value="C:membrane"/>
    <property type="evidence" value="ECO:0007669"/>
    <property type="project" value="TreeGrafter"/>
</dbReference>
<feature type="compositionally biased region" description="Basic and acidic residues" evidence="2">
    <location>
        <begin position="196"/>
        <end position="212"/>
    </location>
</feature>
<dbReference type="Proteomes" id="UP000756921">
    <property type="component" value="Unassembled WGS sequence"/>
</dbReference>
<dbReference type="OrthoDB" id="10257697at2759"/>
<dbReference type="PANTHER" id="PTHR10281:SF76">
    <property type="entry name" value="CALCUTTA CUP-RELATED"/>
    <property type="match status" value="1"/>
</dbReference>
<evidence type="ECO:0000259" key="3">
    <source>
        <dbReference type="SMART" id="SM01117"/>
    </source>
</evidence>
<dbReference type="GO" id="GO:0012505">
    <property type="term" value="C:endomembrane system"/>
    <property type="evidence" value="ECO:0007669"/>
    <property type="project" value="TreeGrafter"/>
</dbReference>
<feature type="domain" description="Cytochrome b5 heme-binding" evidence="3">
    <location>
        <begin position="86"/>
        <end position="171"/>
    </location>
</feature>
<dbReference type="SUPFAM" id="SSF55856">
    <property type="entry name" value="Cytochrome b5-like heme/steroid binding domain"/>
    <property type="match status" value="1"/>
</dbReference>
<comment type="similarity">
    <text evidence="1">Belongs to the cytochrome b5 family. MAPR subfamily.</text>
</comment>
<evidence type="ECO:0000313" key="5">
    <source>
        <dbReference type="Proteomes" id="UP000756921"/>
    </source>
</evidence>
<sequence>MEARNRRPALAKDEPAEPIKKVATETSSSGFSVLDILRVAGGILLFSSALSHLTTSGTSLTWGYNPWWTRAREWKNILVQNGPTFLTDEQLQAYDGTDPSKPIYLAINGTIYDVSISPATYGPGGSYHFFAGRDAARAFLTGCFDTDSVPDLRGVELMYMPLEPWEKPPPADASDDEKQKHAALERRARERRKAMSKGDLKNRSARELKKARQSVRDGLEHWHMLFRGDKGKAYRKVGEVRREEGWLAKLPRRTLCDNAEKGRPVRKYED</sequence>
<dbReference type="Gene3D" id="3.10.120.10">
    <property type="entry name" value="Cytochrome b5-like heme/steroid binding domain"/>
    <property type="match status" value="1"/>
</dbReference>
<gene>
    <name evidence="4" type="ORF">PMIN01_07729</name>
</gene>
<dbReference type="InterPro" id="IPR036400">
    <property type="entry name" value="Cyt_B5-like_heme/steroid_sf"/>
</dbReference>
<evidence type="ECO:0000256" key="1">
    <source>
        <dbReference type="ARBA" id="ARBA00038357"/>
    </source>
</evidence>
<reference evidence="4" key="1">
    <citation type="journal article" date="2020" name="Mol. Plant Microbe Interact.">
        <title>Genome Sequence of the Biocontrol Agent Coniothyrium minitans strain Conio (IMI 134523).</title>
        <authorList>
            <person name="Patel D."/>
            <person name="Shittu T.A."/>
            <person name="Baroncelli R."/>
            <person name="Muthumeenakshi S."/>
            <person name="Osborne T.H."/>
            <person name="Janganan T.K."/>
            <person name="Sreenivasaprasad S."/>
        </authorList>
    </citation>
    <scope>NUCLEOTIDE SEQUENCE</scope>
    <source>
        <strain evidence="4">Conio</strain>
    </source>
</reference>
<name>A0A9P6GFP5_9PLEO</name>
<dbReference type="FunFam" id="3.10.120.10:FF:000018">
    <property type="entry name" value="Heme/steroid binding domain protein, putative"/>
    <property type="match status" value="1"/>
</dbReference>
<proteinExistence type="inferred from homology"/>
<feature type="region of interest" description="Disordered" evidence="2">
    <location>
        <begin position="165"/>
        <end position="212"/>
    </location>
</feature>
<dbReference type="SMART" id="SM01117">
    <property type="entry name" value="Cyt-b5"/>
    <property type="match status" value="1"/>
</dbReference>
<evidence type="ECO:0000256" key="2">
    <source>
        <dbReference type="SAM" id="MobiDB-lite"/>
    </source>
</evidence>
<evidence type="ECO:0000313" key="4">
    <source>
        <dbReference type="EMBL" id="KAF9734826.1"/>
    </source>
</evidence>
<dbReference type="AlphaFoldDB" id="A0A9P6GFP5"/>
<accession>A0A9P6GFP5</accession>
<dbReference type="EMBL" id="WJXW01000007">
    <property type="protein sequence ID" value="KAF9734826.1"/>
    <property type="molecule type" value="Genomic_DNA"/>
</dbReference>